<dbReference type="AlphaFoldDB" id="A0AAN5D648"/>
<dbReference type="EMBL" id="BTRK01000005">
    <property type="protein sequence ID" value="GMR56365.1"/>
    <property type="molecule type" value="Genomic_DNA"/>
</dbReference>
<reference evidence="2" key="1">
    <citation type="submission" date="2022-10" db="EMBL/GenBank/DDBJ databases">
        <title>Genome assembly of Pristionchus species.</title>
        <authorList>
            <person name="Yoshida K."/>
            <person name="Sommer R.J."/>
        </authorList>
    </citation>
    <scope>NUCLEOTIDE SEQUENCE [LARGE SCALE GENOMIC DNA]</scope>
    <source>
        <strain evidence="2">RS5460</strain>
    </source>
</reference>
<organism evidence="1 2">
    <name type="scientific">Pristionchus mayeri</name>
    <dbReference type="NCBI Taxonomy" id="1317129"/>
    <lineage>
        <taxon>Eukaryota</taxon>
        <taxon>Metazoa</taxon>
        <taxon>Ecdysozoa</taxon>
        <taxon>Nematoda</taxon>
        <taxon>Chromadorea</taxon>
        <taxon>Rhabditida</taxon>
        <taxon>Rhabditina</taxon>
        <taxon>Diplogasteromorpha</taxon>
        <taxon>Diplogasteroidea</taxon>
        <taxon>Neodiplogasteridae</taxon>
        <taxon>Pristionchus</taxon>
    </lineage>
</organism>
<dbReference type="Proteomes" id="UP001328107">
    <property type="component" value="Unassembled WGS sequence"/>
</dbReference>
<protein>
    <submittedName>
        <fullName evidence="1">Uncharacterized protein</fullName>
    </submittedName>
</protein>
<feature type="non-terminal residue" evidence="1">
    <location>
        <position position="152"/>
    </location>
</feature>
<keyword evidence="2" id="KW-1185">Reference proteome</keyword>
<feature type="non-terminal residue" evidence="1">
    <location>
        <position position="1"/>
    </location>
</feature>
<evidence type="ECO:0000313" key="1">
    <source>
        <dbReference type="EMBL" id="GMR56365.1"/>
    </source>
</evidence>
<accession>A0AAN5D648</accession>
<proteinExistence type="predicted"/>
<evidence type="ECO:0000313" key="2">
    <source>
        <dbReference type="Proteomes" id="UP001328107"/>
    </source>
</evidence>
<gene>
    <name evidence="1" type="ORF">PMAYCL1PPCAC_26560</name>
</gene>
<sequence>AIRSAAQCTCDPGKMVANQGVPPDNFTFADVTYIPSADGCDLTVRCGPGWSPLSFTLYYSSTADGNTPILDPNSVVSDSSMSPLMYTAFSGQPQRSAKCTNGDWLVYMPESNYLGENDPSGDPTNWFMYNNIVCVQPDIPPPSSKFFLLFGE</sequence>
<comment type="caution">
    <text evidence="1">The sequence shown here is derived from an EMBL/GenBank/DDBJ whole genome shotgun (WGS) entry which is preliminary data.</text>
</comment>
<name>A0AAN5D648_9BILA</name>